<name>A0AAV6PNE6_SOLSE</name>
<proteinExistence type="predicted"/>
<dbReference type="PANTHER" id="PTHR12658:SF0">
    <property type="entry name" value="TUBULIN-SPECIFIC CHAPERONE D"/>
    <property type="match status" value="1"/>
</dbReference>
<dbReference type="GO" id="GO:0005096">
    <property type="term" value="F:GTPase activator activity"/>
    <property type="evidence" value="ECO:0007669"/>
    <property type="project" value="InterPro"/>
</dbReference>
<dbReference type="GO" id="GO:0016328">
    <property type="term" value="C:lateral plasma membrane"/>
    <property type="evidence" value="ECO:0007669"/>
    <property type="project" value="TreeGrafter"/>
</dbReference>
<dbReference type="GO" id="GO:0007021">
    <property type="term" value="P:tubulin complex assembly"/>
    <property type="evidence" value="ECO:0007669"/>
    <property type="project" value="InterPro"/>
</dbReference>
<comment type="caution">
    <text evidence="2">The sequence shown here is derived from an EMBL/GenBank/DDBJ whole genome shotgun (WGS) entry which is preliminary data.</text>
</comment>
<evidence type="ECO:0000313" key="2">
    <source>
        <dbReference type="EMBL" id="KAG7468802.1"/>
    </source>
</evidence>
<evidence type="ECO:0000259" key="1">
    <source>
        <dbReference type="Pfam" id="PF12612"/>
    </source>
</evidence>
<organism evidence="2 3">
    <name type="scientific">Solea senegalensis</name>
    <name type="common">Senegalese sole</name>
    <dbReference type="NCBI Taxonomy" id="28829"/>
    <lineage>
        <taxon>Eukaryota</taxon>
        <taxon>Metazoa</taxon>
        <taxon>Chordata</taxon>
        <taxon>Craniata</taxon>
        <taxon>Vertebrata</taxon>
        <taxon>Euteleostomi</taxon>
        <taxon>Actinopterygii</taxon>
        <taxon>Neopterygii</taxon>
        <taxon>Teleostei</taxon>
        <taxon>Neoteleostei</taxon>
        <taxon>Acanthomorphata</taxon>
        <taxon>Carangaria</taxon>
        <taxon>Pleuronectiformes</taxon>
        <taxon>Pleuronectoidei</taxon>
        <taxon>Soleidae</taxon>
        <taxon>Solea</taxon>
    </lineage>
</organism>
<dbReference type="GO" id="GO:0007023">
    <property type="term" value="P:post-chaperonin tubulin folding pathway"/>
    <property type="evidence" value="ECO:0007669"/>
    <property type="project" value="InterPro"/>
</dbReference>
<keyword evidence="3" id="KW-1185">Reference proteome</keyword>
<dbReference type="InterPro" id="IPR033162">
    <property type="entry name" value="TBCD"/>
</dbReference>
<dbReference type="GO" id="GO:0034333">
    <property type="term" value="P:adherens junction assembly"/>
    <property type="evidence" value="ECO:0007669"/>
    <property type="project" value="TreeGrafter"/>
</dbReference>
<accession>A0AAV6PNE6</accession>
<sequence length="316" mass="35899">MAKDVYEKTVKFENSASLCETITSLNWNASSQSFHYISQLLGLPQYHYHTLLGLTVSVGGITESTVNFSSQSLLNYLKGIQDDSVALTQFGDTLLSIFRDNLHNDRVNIPFLKMLNLLLTNGCFEIFNTQENHQFCVDILDLCKELRKSKDVTKLNACIAIFCGLMQFQGEVRKKVLSQLLMLLCHYFPVVRRSTASQMYEMLLIHDDVVDPELLDDVLTLLSDTDWGNDLDTVRVHRNQLCDWFGICRPRVVAKNTQEEKQFTNSVDVKARASTETRCKNKAMQQRKPHTNPKTPAYPTTEALRACGGAVVQLYD</sequence>
<dbReference type="GO" id="GO:0048487">
    <property type="term" value="F:beta-tubulin binding"/>
    <property type="evidence" value="ECO:0007669"/>
    <property type="project" value="InterPro"/>
</dbReference>
<feature type="domain" description="Tubulin-folding cofactor D C-terminal" evidence="1">
    <location>
        <begin position="20"/>
        <end position="154"/>
    </location>
</feature>
<protein>
    <submittedName>
        <fullName evidence="2">Tubulin-specific chaperone D isoform X2</fullName>
    </submittedName>
</protein>
<dbReference type="Pfam" id="PF12612">
    <property type="entry name" value="TFCD_C"/>
    <property type="match status" value="1"/>
</dbReference>
<dbReference type="InterPro" id="IPR022577">
    <property type="entry name" value="TBCD_C"/>
</dbReference>
<evidence type="ECO:0000313" key="3">
    <source>
        <dbReference type="Proteomes" id="UP000693946"/>
    </source>
</evidence>
<dbReference type="AlphaFoldDB" id="A0AAV6PNE6"/>
<dbReference type="GO" id="GO:0070830">
    <property type="term" value="P:bicellular tight junction assembly"/>
    <property type="evidence" value="ECO:0007669"/>
    <property type="project" value="TreeGrafter"/>
</dbReference>
<reference evidence="2 3" key="1">
    <citation type="journal article" date="2021" name="Sci. Rep.">
        <title>Chromosome anchoring in Senegalese sole (Solea senegalensis) reveals sex-associated markers and genome rearrangements in flatfish.</title>
        <authorList>
            <person name="Guerrero-Cozar I."/>
            <person name="Gomez-Garrido J."/>
            <person name="Berbel C."/>
            <person name="Martinez-Blanch J.F."/>
            <person name="Alioto T."/>
            <person name="Claros M.G."/>
            <person name="Gagnaire P.A."/>
            <person name="Manchado M."/>
        </authorList>
    </citation>
    <scope>NUCLEOTIDE SEQUENCE [LARGE SCALE GENOMIC DNA]</scope>
    <source>
        <strain evidence="2">Sse05_10M</strain>
    </source>
</reference>
<dbReference type="Proteomes" id="UP000693946">
    <property type="component" value="Unassembled WGS sequence"/>
</dbReference>
<dbReference type="EMBL" id="JAGKHQ010000426">
    <property type="protein sequence ID" value="KAG7468802.1"/>
    <property type="molecule type" value="Genomic_DNA"/>
</dbReference>
<dbReference type="PANTHER" id="PTHR12658">
    <property type="entry name" value="BETA-TUBULIN COFACTOR D"/>
    <property type="match status" value="1"/>
</dbReference>
<dbReference type="GO" id="GO:0000226">
    <property type="term" value="P:microtubule cytoskeleton organization"/>
    <property type="evidence" value="ECO:0007669"/>
    <property type="project" value="TreeGrafter"/>
</dbReference>
<gene>
    <name evidence="2" type="ORF">JOB18_018368</name>
</gene>